<feature type="region of interest" description="Disordered" evidence="1">
    <location>
        <begin position="259"/>
        <end position="280"/>
    </location>
</feature>
<organism evidence="2 3">
    <name type="scientific">Hyaloperonospora arabidopsidis (strain Emoy2)</name>
    <name type="common">Downy mildew agent</name>
    <name type="synonym">Peronospora arabidopsidis</name>
    <dbReference type="NCBI Taxonomy" id="559515"/>
    <lineage>
        <taxon>Eukaryota</taxon>
        <taxon>Sar</taxon>
        <taxon>Stramenopiles</taxon>
        <taxon>Oomycota</taxon>
        <taxon>Peronosporomycetes</taxon>
        <taxon>Peronosporales</taxon>
        <taxon>Peronosporaceae</taxon>
        <taxon>Hyaloperonospora</taxon>
    </lineage>
</organism>
<feature type="region of interest" description="Disordered" evidence="1">
    <location>
        <begin position="167"/>
        <end position="191"/>
    </location>
</feature>
<feature type="compositionally biased region" description="Polar residues" evidence="1">
    <location>
        <begin position="167"/>
        <end position="179"/>
    </location>
</feature>
<dbReference type="VEuPathDB" id="FungiDB:HpaG807257"/>
<reference evidence="2" key="2">
    <citation type="submission" date="2015-06" db="UniProtKB">
        <authorList>
            <consortium name="EnsemblProtists"/>
        </authorList>
    </citation>
    <scope>IDENTIFICATION</scope>
    <source>
        <strain evidence="2">Emoy2</strain>
    </source>
</reference>
<dbReference type="EnsemblProtists" id="HpaT807257">
    <property type="protein sequence ID" value="HpaP807257"/>
    <property type="gene ID" value="HpaG807257"/>
</dbReference>
<feature type="region of interest" description="Disordered" evidence="1">
    <location>
        <begin position="1"/>
        <end position="22"/>
    </location>
</feature>
<evidence type="ECO:0000256" key="1">
    <source>
        <dbReference type="SAM" id="MobiDB-lite"/>
    </source>
</evidence>
<dbReference type="InParanoid" id="M4BLH2"/>
<proteinExistence type="predicted"/>
<dbReference type="AlphaFoldDB" id="M4BLH2"/>
<dbReference type="Proteomes" id="UP000011713">
    <property type="component" value="Unassembled WGS sequence"/>
</dbReference>
<name>M4BLH2_HYAAE</name>
<accession>M4BLH2</accession>
<evidence type="ECO:0000313" key="2">
    <source>
        <dbReference type="EnsemblProtists" id="HpaP807257"/>
    </source>
</evidence>
<protein>
    <submittedName>
        <fullName evidence="2">Uncharacterized protein</fullName>
    </submittedName>
</protein>
<feature type="compositionally biased region" description="Polar residues" evidence="1">
    <location>
        <begin position="10"/>
        <end position="22"/>
    </location>
</feature>
<sequence length="302" mass="32193">MDRRECCDATSGNNGKQKQGTATFEADYKSGARQEINAATSLAEGNWRAVRNGGLECKEEGSKAIAQTQTISSRPNSNVCSTRLKVRRTSSCTNAIQNDGSFSKSSLNFILDDYAASLEVGSGRLTRDCTRAAPSIARSRSTGDLNDDTRVDIALSTNAGLATVTQCGRSDQASGQQIDTGGKRRARRPPSRICKHEGCEHIIRSDCGFSELTVCSLQMSRGASAAKQQDAPVGRSIKDAAGSMEDRPSAKFRAASIEPSHADSAGRMVAEQSAGPKTARKLPFPMPCAGLTEEVQVPFFCN</sequence>
<keyword evidence="3" id="KW-1185">Reference proteome</keyword>
<reference evidence="3" key="1">
    <citation type="journal article" date="2010" name="Science">
        <title>Signatures of adaptation to obligate biotrophy in the Hyaloperonospora arabidopsidis genome.</title>
        <authorList>
            <person name="Baxter L."/>
            <person name="Tripathy S."/>
            <person name="Ishaque N."/>
            <person name="Boot N."/>
            <person name="Cabral A."/>
            <person name="Kemen E."/>
            <person name="Thines M."/>
            <person name="Ah-Fong A."/>
            <person name="Anderson R."/>
            <person name="Badejoko W."/>
            <person name="Bittner-Eddy P."/>
            <person name="Boore J.L."/>
            <person name="Chibucos M.C."/>
            <person name="Coates M."/>
            <person name="Dehal P."/>
            <person name="Delehaunty K."/>
            <person name="Dong S."/>
            <person name="Downton P."/>
            <person name="Dumas B."/>
            <person name="Fabro G."/>
            <person name="Fronick C."/>
            <person name="Fuerstenberg S.I."/>
            <person name="Fulton L."/>
            <person name="Gaulin E."/>
            <person name="Govers F."/>
            <person name="Hughes L."/>
            <person name="Humphray S."/>
            <person name="Jiang R.H."/>
            <person name="Judelson H."/>
            <person name="Kamoun S."/>
            <person name="Kyung K."/>
            <person name="Meijer H."/>
            <person name="Minx P."/>
            <person name="Morris P."/>
            <person name="Nelson J."/>
            <person name="Phuntumart V."/>
            <person name="Qutob D."/>
            <person name="Rehmany A."/>
            <person name="Rougon-Cardoso A."/>
            <person name="Ryden P."/>
            <person name="Torto-Alalibo T."/>
            <person name="Studholme D."/>
            <person name="Wang Y."/>
            <person name="Win J."/>
            <person name="Wood J."/>
            <person name="Clifton S.W."/>
            <person name="Rogers J."/>
            <person name="Van den Ackerveken G."/>
            <person name="Jones J.D."/>
            <person name="McDowell J.M."/>
            <person name="Beynon J."/>
            <person name="Tyler B.M."/>
        </authorList>
    </citation>
    <scope>NUCLEOTIDE SEQUENCE [LARGE SCALE GENOMIC DNA]</scope>
    <source>
        <strain evidence="3">Emoy2</strain>
    </source>
</reference>
<evidence type="ECO:0000313" key="3">
    <source>
        <dbReference type="Proteomes" id="UP000011713"/>
    </source>
</evidence>
<dbReference type="EMBL" id="JH598381">
    <property type="status" value="NOT_ANNOTATED_CDS"/>
    <property type="molecule type" value="Genomic_DNA"/>
</dbReference>
<dbReference type="HOGENOM" id="CLU_922718_0_0_1"/>